<dbReference type="InterPro" id="IPR007345">
    <property type="entry name" value="Polysacch_pyruvyl_Trfase"/>
</dbReference>
<feature type="domain" description="Polysaccharide pyruvyl transferase" evidence="1">
    <location>
        <begin position="15"/>
        <end position="303"/>
    </location>
</feature>
<organism evidence="2 3">
    <name type="scientific">Micrococcus cohnii</name>
    <dbReference type="NCBI Taxonomy" id="993416"/>
    <lineage>
        <taxon>Bacteria</taxon>
        <taxon>Bacillati</taxon>
        <taxon>Actinomycetota</taxon>
        <taxon>Actinomycetes</taxon>
        <taxon>Micrococcales</taxon>
        <taxon>Micrococcaceae</taxon>
        <taxon>Micrococcus</taxon>
    </lineage>
</organism>
<comment type="caution">
    <text evidence="2">The sequence shown here is derived from an EMBL/GenBank/DDBJ whole genome shotgun (WGS) entry which is preliminary data.</text>
</comment>
<dbReference type="EMBL" id="JACHNA010000001">
    <property type="protein sequence ID" value="MBB4735675.1"/>
    <property type="molecule type" value="Genomic_DNA"/>
</dbReference>
<evidence type="ECO:0000313" key="3">
    <source>
        <dbReference type="Proteomes" id="UP000540191"/>
    </source>
</evidence>
<accession>A0A7W7M3I4</accession>
<dbReference type="Proteomes" id="UP000540191">
    <property type="component" value="Unassembled WGS sequence"/>
</dbReference>
<dbReference type="RefSeq" id="WP_184241397.1">
    <property type="nucleotide sequence ID" value="NZ_JACHNA010000001.1"/>
</dbReference>
<dbReference type="GO" id="GO:0016740">
    <property type="term" value="F:transferase activity"/>
    <property type="evidence" value="ECO:0007669"/>
    <property type="project" value="UniProtKB-KW"/>
</dbReference>
<sequence>MTVKAGIVSLGEAGNLGDDLILLALLRAIAQADPETEVAYLGFDCPLDWAQLRSRLSLPEALERREYEYREVLPSRHRVFDDRDVVFVGGGGLFQTSHHPQRPYHWLGFLPLKGSNTRVVGVGLGFGPLSRRWQEKFGRQASPFHELHVRDDDSRDMVAGWGWDVERGEDFVDEAFLGELVPRRDGQGRPGGGTLGVSLREWPGLGQDVLCDFLLEAAKRHDCDRAEIFVLESKHGDGIDVEASRRTAQRLGESLETRVTTYSSANLLEFVEAMRDVDVAVSMKLHASAIWSNLGVPIYPIIYAPKIAAFFGRQYRGLELVDQICRPAPQTVGVPAAVTVAEALASASRADEPGMAAHRSTWLGAVREHVRSLTHDVRRKLAHRRDTEETR</sequence>
<reference evidence="2 3" key="1">
    <citation type="submission" date="2020-08" db="EMBL/GenBank/DDBJ databases">
        <title>Sequencing the genomes of 1000 actinobacteria strains.</title>
        <authorList>
            <person name="Klenk H.-P."/>
        </authorList>
    </citation>
    <scope>NUCLEOTIDE SEQUENCE [LARGE SCALE GENOMIC DNA]</scope>
    <source>
        <strain evidence="2 3">DSM 23974</strain>
    </source>
</reference>
<dbReference type="PANTHER" id="PTHR36836:SF1">
    <property type="entry name" value="COLANIC ACID BIOSYNTHESIS PROTEIN WCAK"/>
    <property type="match status" value="1"/>
</dbReference>
<evidence type="ECO:0000313" key="2">
    <source>
        <dbReference type="EMBL" id="MBB4735675.1"/>
    </source>
</evidence>
<keyword evidence="2" id="KW-0808">Transferase</keyword>
<proteinExistence type="predicted"/>
<keyword evidence="3" id="KW-1185">Reference proteome</keyword>
<evidence type="ECO:0000259" key="1">
    <source>
        <dbReference type="Pfam" id="PF04230"/>
    </source>
</evidence>
<name>A0A7W7M3I4_9MICC</name>
<protein>
    <submittedName>
        <fullName evidence="2">Polysaccharide pyruvyl transferase WcaK-like protein</fullName>
    </submittedName>
</protein>
<dbReference type="AlphaFoldDB" id="A0A7W7M3I4"/>
<dbReference type="Pfam" id="PF04230">
    <property type="entry name" value="PS_pyruv_trans"/>
    <property type="match status" value="1"/>
</dbReference>
<gene>
    <name evidence="2" type="ORF">HDA30_001183</name>
</gene>
<dbReference type="PANTHER" id="PTHR36836">
    <property type="entry name" value="COLANIC ACID BIOSYNTHESIS PROTEIN WCAK"/>
    <property type="match status" value="1"/>
</dbReference>